<keyword evidence="3" id="KW-1185">Reference proteome</keyword>
<feature type="region of interest" description="Disordered" evidence="1">
    <location>
        <begin position="444"/>
        <end position="463"/>
    </location>
</feature>
<feature type="compositionally biased region" description="Polar residues" evidence="1">
    <location>
        <begin position="141"/>
        <end position="160"/>
    </location>
</feature>
<evidence type="ECO:0000313" key="3">
    <source>
        <dbReference type="Proteomes" id="UP001295684"/>
    </source>
</evidence>
<feature type="compositionally biased region" description="Polar residues" evidence="1">
    <location>
        <begin position="291"/>
        <end position="305"/>
    </location>
</feature>
<feature type="region of interest" description="Disordered" evidence="1">
    <location>
        <begin position="276"/>
        <end position="310"/>
    </location>
</feature>
<comment type="caution">
    <text evidence="2">The sequence shown here is derived from an EMBL/GenBank/DDBJ whole genome shotgun (WGS) entry which is preliminary data.</text>
</comment>
<proteinExistence type="predicted"/>
<protein>
    <submittedName>
        <fullName evidence="2">Uncharacterized protein</fullName>
    </submittedName>
</protein>
<accession>A0AAD1X8A8</accession>
<dbReference type="EMBL" id="CAMPGE010007933">
    <property type="protein sequence ID" value="CAI2366849.1"/>
    <property type="molecule type" value="Genomic_DNA"/>
</dbReference>
<feature type="compositionally biased region" description="Polar residues" evidence="1">
    <location>
        <begin position="454"/>
        <end position="463"/>
    </location>
</feature>
<feature type="region of interest" description="Disordered" evidence="1">
    <location>
        <begin position="141"/>
        <end position="195"/>
    </location>
</feature>
<reference evidence="2" key="1">
    <citation type="submission" date="2023-07" db="EMBL/GenBank/DDBJ databases">
        <authorList>
            <consortium name="AG Swart"/>
            <person name="Singh M."/>
            <person name="Singh A."/>
            <person name="Seah K."/>
            <person name="Emmerich C."/>
        </authorList>
    </citation>
    <scope>NUCLEOTIDE SEQUENCE</scope>
    <source>
        <strain evidence="2">DP1</strain>
    </source>
</reference>
<sequence>MNKHSFLKNDKLTEEGKIACSVLQIDPILLQVKTKDSFKTEGVSDKVAETRHYHYEMKRKQLLEEIHEYLKDVSSRGSNKAFMRSKFVDHEIKKARISSQGNSPYHSRTKPDIPLRVPLDEEARKKREMAKDILGQELNKLVTQNKMGHTTNLNRTTKLSSPKHIPRIPKRNEKELQKQKDKRDQAKFRAEEETRKRESIIYKNFKKKEKRRTESMQKKINDTIKQQKRIYENDQKHYQEIQSMSMTRKMEEDKKVQIELEKFDKKMKKFELNRQRYQQEQARSKERRNLMSPSSNLGSATQQTTKGRHKIEQLSEDEINFRLRLEKTFKNQLEHKEKREKHLLNMRRMHQAKLAKDNERFNMNIRQRDLDLQHKNKLLMKRIKEKAKIGSHKHQDDEYEVKRENVRLRRENQMINYKREMALENNYKAQLIDQLLEKKERAAKARERSKTAGIPNSLNLSGI</sequence>
<evidence type="ECO:0000313" key="2">
    <source>
        <dbReference type="EMBL" id="CAI2366849.1"/>
    </source>
</evidence>
<gene>
    <name evidence="2" type="ORF">ECRASSUSDP1_LOCUS8123</name>
</gene>
<organism evidence="2 3">
    <name type="scientific">Euplotes crassus</name>
    <dbReference type="NCBI Taxonomy" id="5936"/>
    <lineage>
        <taxon>Eukaryota</taxon>
        <taxon>Sar</taxon>
        <taxon>Alveolata</taxon>
        <taxon>Ciliophora</taxon>
        <taxon>Intramacronucleata</taxon>
        <taxon>Spirotrichea</taxon>
        <taxon>Hypotrichia</taxon>
        <taxon>Euplotida</taxon>
        <taxon>Euplotidae</taxon>
        <taxon>Moneuplotes</taxon>
    </lineage>
</organism>
<evidence type="ECO:0000256" key="1">
    <source>
        <dbReference type="SAM" id="MobiDB-lite"/>
    </source>
</evidence>
<name>A0AAD1X8A8_EUPCR</name>
<feature type="compositionally biased region" description="Basic and acidic residues" evidence="1">
    <location>
        <begin position="170"/>
        <end position="195"/>
    </location>
</feature>
<dbReference type="AlphaFoldDB" id="A0AAD1X8A8"/>
<dbReference type="Proteomes" id="UP001295684">
    <property type="component" value="Unassembled WGS sequence"/>
</dbReference>